<dbReference type="EMBL" id="CP039348">
    <property type="protein sequence ID" value="QCD89442.1"/>
    <property type="molecule type" value="Genomic_DNA"/>
</dbReference>
<evidence type="ECO:0000313" key="2">
    <source>
        <dbReference type="EMBL" id="QCD89442.1"/>
    </source>
</evidence>
<sequence>MARNDTSGALAAVVIVERRDSFSSQWLANQELTVCVGLHLQRWLKCVRNDSRCLYRVSSRSFSSMVGYDGKDTSSLVVSLRDKAMMCFKPKICEPLSNTNESKTQKKCEGKPIFRTHR</sequence>
<protein>
    <submittedName>
        <fullName evidence="2">Uncharacterized protein</fullName>
    </submittedName>
</protein>
<dbReference type="Proteomes" id="UP000501690">
    <property type="component" value="Linkage Group LG4"/>
</dbReference>
<organism evidence="2 3">
    <name type="scientific">Vigna unguiculata</name>
    <name type="common">Cowpea</name>
    <dbReference type="NCBI Taxonomy" id="3917"/>
    <lineage>
        <taxon>Eukaryota</taxon>
        <taxon>Viridiplantae</taxon>
        <taxon>Streptophyta</taxon>
        <taxon>Embryophyta</taxon>
        <taxon>Tracheophyta</taxon>
        <taxon>Spermatophyta</taxon>
        <taxon>Magnoliopsida</taxon>
        <taxon>eudicotyledons</taxon>
        <taxon>Gunneridae</taxon>
        <taxon>Pentapetalae</taxon>
        <taxon>rosids</taxon>
        <taxon>fabids</taxon>
        <taxon>Fabales</taxon>
        <taxon>Fabaceae</taxon>
        <taxon>Papilionoideae</taxon>
        <taxon>50 kb inversion clade</taxon>
        <taxon>NPAAA clade</taxon>
        <taxon>indigoferoid/millettioid clade</taxon>
        <taxon>Phaseoleae</taxon>
        <taxon>Vigna</taxon>
    </lineage>
</organism>
<proteinExistence type="predicted"/>
<reference evidence="2 3" key="1">
    <citation type="submission" date="2019-04" db="EMBL/GenBank/DDBJ databases">
        <title>An improved genome assembly and genetic linkage map for asparagus bean, Vigna unguiculata ssp. sesquipedialis.</title>
        <authorList>
            <person name="Xia Q."/>
            <person name="Zhang R."/>
            <person name="Dong Y."/>
        </authorList>
    </citation>
    <scope>NUCLEOTIDE SEQUENCE [LARGE SCALE GENOMIC DNA]</scope>
    <source>
        <tissue evidence="2">Leaf</tissue>
    </source>
</reference>
<name>A0A4D6LL04_VIGUN</name>
<keyword evidence="3" id="KW-1185">Reference proteome</keyword>
<feature type="compositionally biased region" description="Basic and acidic residues" evidence="1">
    <location>
        <begin position="103"/>
        <end position="112"/>
    </location>
</feature>
<feature type="region of interest" description="Disordered" evidence="1">
    <location>
        <begin position="99"/>
        <end position="118"/>
    </location>
</feature>
<dbReference type="AlphaFoldDB" id="A0A4D6LL04"/>
<gene>
    <name evidence="2" type="ORF">DEO72_LG4g386</name>
</gene>
<evidence type="ECO:0000313" key="3">
    <source>
        <dbReference type="Proteomes" id="UP000501690"/>
    </source>
</evidence>
<evidence type="ECO:0000256" key="1">
    <source>
        <dbReference type="SAM" id="MobiDB-lite"/>
    </source>
</evidence>
<accession>A0A4D6LL04</accession>